<accession>A0ABP8H9F3</accession>
<gene>
    <name evidence="3" type="ORF">GCM10023165_13250</name>
</gene>
<evidence type="ECO:0000256" key="1">
    <source>
        <dbReference type="SAM" id="MobiDB-lite"/>
    </source>
</evidence>
<feature type="region of interest" description="Disordered" evidence="1">
    <location>
        <begin position="1"/>
        <end position="35"/>
    </location>
</feature>
<evidence type="ECO:0000313" key="4">
    <source>
        <dbReference type="Proteomes" id="UP001500975"/>
    </source>
</evidence>
<keyword evidence="2" id="KW-0812">Transmembrane</keyword>
<name>A0ABP8H9F3_9BURK</name>
<proteinExistence type="predicted"/>
<dbReference type="RefSeq" id="WP_345536711.1">
    <property type="nucleotide sequence ID" value="NZ_BAABGJ010000010.1"/>
</dbReference>
<feature type="transmembrane region" description="Helical" evidence="2">
    <location>
        <begin position="40"/>
        <end position="59"/>
    </location>
</feature>
<evidence type="ECO:0000313" key="3">
    <source>
        <dbReference type="EMBL" id="GAA4336207.1"/>
    </source>
</evidence>
<reference evidence="4" key="1">
    <citation type="journal article" date="2019" name="Int. J. Syst. Evol. Microbiol.">
        <title>The Global Catalogue of Microorganisms (GCM) 10K type strain sequencing project: providing services to taxonomists for standard genome sequencing and annotation.</title>
        <authorList>
            <consortium name="The Broad Institute Genomics Platform"/>
            <consortium name="The Broad Institute Genome Sequencing Center for Infectious Disease"/>
            <person name="Wu L."/>
            <person name="Ma J."/>
        </authorList>
    </citation>
    <scope>NUCLEOTIDE SEQUENCE [LARGE SCALE GENOMIC DNA]</scope>
    <source>
        <strain evidence="4">JCM 17804</strain>
    </source>
</reference>
<sequence>MNDHDTNTGWWTEKPDRPERPSTFASLGNSSCRRPEAERVWSRAALVVALMVSLGWAVVRLASL</sequence>
<keyword evidence="2" id="KW-1133">Transmembrane helix</keyword>
<keyword evidence="4" id="KW-1185">Reference proteome</keyword>
<evidence type="ECO:0000256" key="2">
    <source>
        <dbReference type="SAM" id="Phobius"/>
    </source>
</evidence>
<organism evidence="3 4">
    <name type="scientific">Variovorax defluvii</name>
    <dbReference type="NCBI Taxonomy" id="913761"/>
    <lineage>
        <taxon>Bacteria</taxon>
        <taxon>Pseudomonadati</taxon>
        <taxon>Pseudomonadota</taxon>
        <taxon>Betaproteobacteria</taxon>
        <taxon>Burkholderiales</taxon>
        <taxon>Comamonadaceae</taxon>
        <taxon>Variovorax</taxon>
    </lineage>
</organism>
<comment type="caution">
    <text evidence="3">The sequence shown here is derived from an EMBL/GenBank/DDBJ whole genome shotgun (WGS) entry which is preliminary data.</text>
</comment>
<keyword evidence="2" id="KW-0472">Membrane</keyword>
<feature type="compositionally biased region" description="Polar residues" evidence="1">
    <location>
        <begin position="23"/>
        <end position="32"/>
    </location>
</feature>
<dbReference type="Proteomes" id="UP001500975">
    <property type="component" value="Unassembled WGS sequence"/>
</dbReference>
<protein>
    <submittedName>
        <fullName evidence="3">Uncharacterized protein</fullName>
    </submittedName>
</protein>
<dbReference type="EMBL" id="BAABGJ010000010">
    <property type="protein sequence ID" value="GAA4336207.1"/>
    <property type="molecule type" value="Genomic_DNA"/>
</dbReference>